<dbReference type="Gene3D" id="2.40.420.20">
    <property type="match status" value="1"/>
</dbReference>
<gene>
    <name evidence="10" type="ORF">SAMN05216421_0577</name>
</gene>
<name>A0A1H1N1A1_9GAMM</name>
<evidence type="ECO:0000313" key="11">
    <source>
        <dbReference type="Proteomes" id="UP000243207"/>
    </source>
</evidence>
<evidence type="ECO:0000256" key="4">
    <source>
        <dbReference type="ARBA" id="ARBA00023054"/>
    </source>
</evidence>
<feature type="domain" description="Multidrug resistance protein MdtA-like alpha-helical hairpin" evidence="6">
    <location>
        <begin position="104"/>
        <end position="166"/>
    </location>
</feature>
<dbReference type="PRINTS" id="PR01490">
    <property type="entry name" value="RTXTOXIND"/>
</dbReference>
<evidence type="ECO:0000256" key="1">
    <source>
        <dbReference type="ARBA" id="ARBA00004196"/>
    </source>
</evidence>
<accession>A0A1H1N1A1</accession>
<dbReference type="PANTHER" id="PTHR30469">
    <property type="entry name" value="MULTIDRUG RESISTANCE PROTEIN MDTA"/>
    <property type="match status" value="1"/>
</dbReference>
<dbReference type="Pfam" id="PF25954">
    <property type="entry name" value="Beta-barrel_RND_2"/>
    <property type="match status" value="1"/>
</dbReference>
<dbReference type="GO" id="GO:0015562">
    <property type="term" value="F:efflux transmembrane transporter activity"/>
    <property type="evidence" value="ECO:0007669"/>
    <property type="project" value="TreeGrafter"/>
</dbReference>
<evidence type="ECO:0000259" key="9">
    <source>
        <dbReference type="Pfam" id="PF25967"/>
    </source>
</evidence>
<dbReference type="NCBIfam" id="TIGR01730">
    <property type="entry name" value="RND_mfp"/>
    <property type="match status" value="1"/>
</dbReference>
<evidence type="ECO:0000259" key="6">
    <source>
        <dbReference type="Pfam" id="PF25876"/>
    </source>
</evidence>
<dbReference type="InterPro" id="IPR058625">
    <property type="entry name" value="MdtA-like_BSH"/>
</dbReference>
<dbReference type="Gene3D" id="2.40.50.100">
    <property type="match status" value="1"/>
</dbReference>
<evidence type="ECO:0000313" key="10">
    <source>
        <dbReference type="EMBL" id="SDR92465.1"/>
    </source>
</evidence>
<dbReference type="STRING" id="487184.SAMN05216421_0577"/>
<dbReference type="GO" id="GO:1990281">
    <property type="term" value="C:efflux pump complex"/>
    <property type="evidence" value="ECO:0007669"/>
    <property type="project" value="TreeGrafter"/>
</dbReference>
<dbReference type="Pfam" id="PF25917">
    <property type="entry name" value="BSH_RND"/>
    <property type="match status" value="1"/>
</dbReference>
<comment type="similarity">
    <text evidence="2">Belongs to the membrane fusion protein (MFP) (TC 8.A.1) family.</text>
</comment>
<dbReference type="Pfam" id="PF25967">
    <property type="entry name" value="RND-MFP_C"/>
    <property type="match status" value="1"/>
</dbReference>
<evidence type="ECO:0000259" key="8">
    <source>
        <dbReference type="Pfam" id="PF25954"/>
    </source>
</evidence>
<keyword evidence="11" id="KW-1185">Reference proteome</keyword>
<dbReference type="FunFam" id="2.40.30.170:FF:000010">
    <property type="entry name" value="Efflux RND transporter periplasmic adaptor subunit"/>
    <property type="match status" value="1"/>
</dbReference>
<dbReference type="Pfam" id="PF25876">
    <property type="entry name" value="HH_MFP_RND"/>
    <property type="match status" value="1"/>
</dbReference>
<evidence type="ECO:0000256" key="3">
    <source>
        <dbReference type="ARBA" id="ARBA00022448"/>
    </source>
</evidence>
<keyword evidence="4 5" id="KW-0175">Coiled coil</keyword>
<dbReference type="InterPro" id="IPR006143">
    <property type="entry name" value="RND_pump_MFP"/>
</dbReference>
<keyword evidence="3" id="KW-0813">Transport</keyword>
<dbReference type="RefSeq" id="WP_093391732.1">
    <property type="nucleotide sequence ID" value="NZ_LT629736.1"/>
</dbReference>
<feature type="domain" description="Multidrug resistance protein MdtA-like barrel-sandwich hybrid" evidence="7">
    <location>
        <begin position="69"/>
        <end position="188"/>
    </location>
</feature>
<reference evidence="11" key="1">
    <citation type="submission" date="2016-10" db="EMBL/GenBank/DDBJ databases">
        <authorList>
            <person name="Varghese N."/>
            <person name="Submissions S."/>
        </authorList>
    </citation>
    <scope>NUCLEOTIDE SEQUENCE [LARGE SCALE GENOMIC DNA]</scope>
    <source>
        <strain evidence="11">NRRL B-51270</strain>
    </source>
</reference>
<dbReference type="Gene3D" id="2.40.30.170">
    <property type="match status" value="1"/>
</dbReference>
<dbReference type="SUPFAM" id="SSF111369">
    <property type="entry name" value="HlyD-like secretion proteins"/>
    <property type="match status" value="1"/>
</dbReference>
<evidence type="ECO:0000256" key="5">
    <source>
        <dbReference type="SAM" id="Coils"/>
    </source>
</evidence>
<evidence type="ECO:0000259" key="7">
    <source>
        <dbReference type="Pfam" id="PF25917"/>
    </source>
</evidence>
<dbReference type="EMBL" id="LT629736">
    <property type="protein sequence ID" value="SDR92465.1"/>
    <property type="molecule type" value="Genomic_DNA"/>
</dbReference>
<feature type="domain" description="CusB-like beta-barrel" evidence="8">
    <location>
        <begin position="201"/>
        <end position="272"/>
    </location>
</feature>
<dbReference type="InterPro" id="IPR058792">
    <property type="entry name" value="Beta-barrel_RND_2"/>
</dbReference>
<dbReference type="OrthoDB" id="9806939at2"/>
<dbReference type="InterPro" id="IPR058627">
    <property type="entry name" value="MdtA-like_C"/>
</dbReference>
<proteinExistence type="inferred from homology"/>
<dbReference type="AlphaFoldDB" id="A0A1H1N1A1"/>
<dbReference type="Proteomes" id="UP000243207">
    <property type="component" value="Chromosome I"/>
</dbReference>
<dbReference type="Gene3D" id="1.10.287.470">
    <property type="entry name" value="Helix hairpin bin"/>
    <property type="match status" value="1"/>
</dbReference>
<dbReference type="InterPro" id="IPR058624">
    <property type="entry name" value="MdtA-like_HH"/>
</dbReference>
<comment type="subcellular location">
    <subcellularLocation>
        <location evidence="1">Cell envelope</location>
    </subcellularLocation>
</comment>
<feature type="coiled-coil region" evidence="5">
    <location>
        <begin position="103"/>
        <end position="166"/>
    </location>
</feature>
<protein>
    <submittedName>
        <fullName evidence="10">Membrane fusion protein, multidrug efflux system</fullName>
    </submittedName>
</protein>
<sequence length="371" mass="40437">MLRRLVILIVLFVVVVAGLGIYKALSIRSQIAMFTAPKPPIHVGATSAEQLQWQTRLPAIGTLTSALGVELTAEVSGVVSEVLFESGQKVEAGQDLVRMGGAVEQASLATAEAQAELARLEFNRQQNLLQRQSISQSQYDQARSSLRQATARADELRATLEKKRIQAPFSGRIGISRVDPGDYLSPGANIATLQNLDRLYVDFFMPEQYYPQLAMGQTVRVKVAAFPGEVFEARVVAINPKVEATSRNLQIRASVANPDEKLLPGMFAELELVLPGESAQVVVPETAMTFTLYGNSVYVITPRRDEDGEVVTDESGEPVLEVQRRFVKTGQRRDGQVVVLEGLQPGEQVVISGQLKLDNGARVAIDNSNPL</sequence>
<feature type="domain" description="Multidrug resistance protein MdtA-like C-terminal permuted SH3" evidence="9">
    <location>
        <begin position="321"/>
        <end position="353"/>
    </location>
</feature>
<dbReference type="PANTHER" id="PTHR30469:SF11">
    <property type="entry name" value="BLL4320 PROTEIN"/>
    <property type="match status" value="1"/>
</dbReference>
<organism evidence="10 11">
    <name type="scientific">Halopseudomonas xinjiangensis</name>
    <dbReference type="NCBI Taxonomy" id="487184"/>
    <lineage>
        <taxon>Bacteria</taxon>
        <taxon>Pseudomonadati</taxon>
        <taxon>Pseudomonadota</taxon>
        <taxon>Gammaproteobacteria</taxon>
        <taxon>Pseudomonadales</taxon>
        <taxon>Pseudomonadaceae</taxon>
        <taxon>Halopseudomonas</taxon>
    </lineage>
</organism>
<evidence type="ECO:0000256" key="2">
    <source>
        <dbReference type="ARBA" id="ARBA00009477"/>
    </source>
</evidence>